<dbReference type="InterPro" id="IPR019587">
    <property type="entry name" value="Polyketide_cyclase/dehydratase"/>
</dbReference>
<evidence type="ECO:0000313" key="1">
    <source>
        <dbReference type="EMBL" id="MXP23124.1"/>
    </source>
</evidence>
<dbReference type="SUPFAM" id="SSF55961">
    <property type="entry name" value="Bet v1-like"/>
    <property type="match status" value="1"/>
</dbReference>
<protein>
    <submittedName>
        <fullName evidence="1">SRPBCC family protein</fullName>
    </submittedName>
</protein>
<comment type="caution">
    <text evidence="1">The sequence shown here is derived from an EMBL/GenBank/DDBJ whole genome shotgun (WGS) entry which is preliminary data.</text>
</comment>
<dbReference type="Proteomes" id="UP000475545">
    <property type="component" value="Unassembled WGS sequence"/>
</dbReference>
<organism evidence="1 2">
    <name type="scientific">Gordonia mangrovi</name>
    <dbReference type="NCBI Taxonomy" id="2665643"/>
    <lineage>
        <taxon>Bacteria</taxon>
        <taxon>Bacillati</taxon>
        <taxon>Actinomycetota</taxon>
        <taxon>Actinomycetes</taxon>
        <taxon>Mycobacteriales</taxon>
        <taxon>Gordoniaceae</taxon>
        <taxon>Gordonia</taxon>
    </lineage>
</organism>
<accession>A0A6L7GSX9</accession>
<dbReference type="AlphaFoldDB" id="A0A6L7GSX9"/>
<dbReference type="CDD" id="cd07812">
    <property type="entry name" value="SRPBCC"/>
    <property type="match status" value="1"/>
</dbReference>
<proteinExistence type="predicted"/>
<evidence type="ECO:0000313" key="2">
    <source>
        <dbReference type="Proteomes" id="UP000475545"/>
    </source>
</evidence>
<dbReference type="RefSeq" id="WP_160903270.1">
    <property type="nucleotide sequence ID" value="NZ_CP102850.1"/>
</dbReference>
<dbReference type="Pfam" id="PF10604">
    <property type="entry name" value="Polyketide_cyc2"/>
    <property type="match status" value="1"/>
</dbReference>
<dbReference type="Gene3D" id="3.30.530.20">
    <property type="match status" value="1"/>
</dbReference>
<reference evidence="1 2" key="1">
    <citation type="submission" date="2019-11" db="EMBL/GenBank/DDBJ databases">
        <title>Gordonia sp. nov., a novel actinobacterium isolated from mangrove soil in Hainan.</title>
        <authorList>
            <person name="Huang X."/>
            <person name="Xie Y."/>
            <person name="Chu X."/>
            <person name="Xiao K."/>
        </authorList>
    </citation>
    <scope>NUCLEOTIDE SEQUENCE [LARGE SCALE GENOMIC DNA]</scope>
    <source>
        <strain evidence="1 2">HNM0687</strain>
    </source>
</reference>
<keyword evidence="2" id="KW-1185">Reference proteome</keyword>
<dbReference type="EMBL" id="WMBR01000004">
    <property type="protein sequence ID" value="MXP23124.1"/>
    <property type="molecule type" value="Genomic_DNA"/>
</dbReference>
<dbReference type="InterPro" id="IPR023393">
    <property type="entry name" value="START-like_dom_sf"/>
</dbReference>
<name>A0A6L7GSX9_9ACTN</name>
<sequence length="147" mass="16402">MTTSAKHTHSIHVDAPVETVFDYVADPAHFVDAMSTMTADSDIVLGEVDRTPNGGVTGYEVKHRELGMHLTTTITREECVPNERLVDHASLGMEHMFTVAPDDTGTTLTYAWDSSRLMKMIDAVFYHTDRHVDEGLEKIRKEIEALA</sequence>
<gene>
    <name evidence="1" type="ORF">GIY30_17440</name>
</gene>